<evidence type="ECO:0000256" key="2">
    <source>
        <dbReference type="ARBA" id="ARBA00011738"/>
    </source>
</evidence>
<feature type="domain" description="Lactate/malate dehydrogenase C-terminal" evidence="14">
    <location>
        <begin position="162"/>
        <end position="352"/>
    </location>
</feature>
<dbReference type="FunFam" id="3.40.50.720:FF:000013">
    <property type="entry name" value="Malate dehydrogenase"/>
    <property type="match status" value="1"/>
</dbReference>
<dbReference type="GO" id="GO:0030060">
    <property type="term" value="F:L-malate dehydrogenase (NAD+) activity"/>
    <property type="evidence" value="ECO:0007669"/>
    <property type="project" value="UniProtKB-EC"/>
</dbReference>
<feature type="binding site" evidence="10">
    <location>
        <begin position="21"/>
        <end position="27"/>
    </location>
    <ligand>
        <name>NAD(+)</name>
        <dbReference type="ChEBI" id="CHEBI:57540"/>
    </ligand>
</feature>
<dbReference type="PANTHER" id="PTHR11540">
    <property type="entry name" value="MALATE AND LACTATE DEHYDROGENASE"/>
    <property type="match status" value="1"/>
</dbReference>
<dbReference type="PROSITE" id="PS00068">
    <property type="entry name" value="MDH"/>
    <property type="match status" value="1"/>
</dbReference>
<dbReference type="EC" id="1.1.1.37" evidence="3 12"/>
<comment type="similarity">
    <text evidence="1">Belongs to the LDH/MDH superfamily. MDH type 1 family.</text>
</comment>
<keyword evidence="16" id="KW-1185">Reference proteome</keyword>
<protein>
    <recommendedName>
        <fullName evidence="3 12">Malate dehydrogenase</fullName>
        <ecNumber evidence="3 12">1.1.1.37</ecNumber>
    </recommendedName>
</protein>
<dbReference type="PIRSF" id="PIRSF000102">
    <property type="entry name" value="Lac_mal_DH"/>
    <property type="match status" value="1"/>
</dbReference>
<dbReference type="EMBL" id="CAACVR010000012">
    <property type="protein sequence ID" value="VEU21314.1"/>
    <property type="molecule type" value="Genomic_DNA"/>
</dbReference>
<gene>
    <name evidence="15" type="ORF">BRENAR_LOCUS2049</name>
</gene>
<evidence type="ECO:0000259" key="14">
    <source>
        <dbReference type="Pfam" id="PF02866"/>
    </source>
</evidence>
<accession>A0A448YK48</accession>
<dbReference type="InterPro" id="IPR001557">
    <property type="entry name" value="L-lactate/malate_DH"/>
</dbReference>
<organism evidence="15 16">
    <name type="scientific">Brettanomyces naardenensis</name>
    <name type="common">Yeast</name>
    <dbReference type="NCBI Taxonomy" id="13370"/>
    <lineage>
        <taxon>Eukaryota</taxon>
        <taxon>Fungi</taxon>
        <taxon>Dikarya</taxon>
        <taxon>Ascomycota</taxon>
        <taxon>Saccharomycotina</taxon>
        <taxon>Pichiomycetes</taxon>
        <taxon>Pichiales</taxon>
        <taxon>Pichiaceae</taxon>
        <taxon>Brettanomyces</taxon>
    </lineage>
</organism>
<keyword evidence="5 11" id="KW-0560">Oxidoreductase</keyword>
<dbReference type="GO" id="GO:0006108">
    <property type="term" value="P:malate metabolic process"/>
    <property type="evidence" value="ECO:0007669"/>
    <property type="project" value="InterPro"/>
</dbReference>
<feature type="binding site" evidence="9">
    <location>
        <position position="168"/>
    </location>
    <ligand>
        <name>substrate</name>
    </ligand>
</feature>
<evidence type="ECO:0000313" key="16">
    <source>
        <dbReference type="Proteomes" id="UP000290900"/>
    </source>
</evidence>
<dbReference type="Gene3D" id="3.90.110.10">
    <property type="entry name" value="Lactate dehydrogenase/glycoside hydrolase, family 4, C-terminal"/>
    <property type="match status" value="1"/>
</dbReference>
<dbReference type="AlphaFoldDB" id="A0A448YK48"/>
<evidence type="ECO:0000256" key="4">
    <source>
        <dbReference type="ARBA" id="ARBA00022532"/>
    </source>
</evidence>
<dbReference type="GO" id="GO:0005829">
    <property type="term" value="C:cytosol"/>
    <property type="evidence" value="ECO:0007669"/>
    <property type="project" value="TreeGrafter"/>
</dbReference>
<keyword evidence="6 10" id="KW-0520">NAD</keyword>
<dbReference type="SUPFAM" id="SSF56327">
    <property type="entry name" value="LDH C-terminal domain-like"/>
    <property type="match status" value="1"/>
</dbReference>
<comment type="subunit">
    <text evidence="2">Homodimer.</text>
</comment>
<evidence type="ECO:0000256" key="6">
    <source>
        <dbReference type="ARBA" id="ARBA00023027"/>
    </source>
</evidence>
<comment type="catalytic activity">
    <reaction evidence="7 12">
        <text>(S)-malate + NAD(+) = oxaloacetate + NADH + H(+)</text>
        <dbReference type="Rhea" id="RHEA:21432"/>
        <dbReference type="ChEBI" id="CHEBI:15378"/>
        <dbReference type="ChEBI" id="CHEBI:15589"/>
        <dbReference type="ChEBI" id="CHEBI:16452"/>
        <dbReference type="ChEBI" id="CHEBI:57540"/>
        <dbReference type="ChEBI" id="CHEBI:57945"/>
        <dbReference type="EC" id="1.1.1.37"/>
    </reaction>
</comment>
<evidence type="ECO:0000256" key="3">
    <source>
        <dbReference type="ARBA" id="ARBA00012995"/>
    </source>
</evidence>
<feature type="binding site" evidence="9">
    <location>
        <position position="134"/>
    </location>
    <ligand>
        <name>substrate</name>
    </ligand>
</feature>
<feature type="binding site" evidence="10">
    <location>
        <begin position="132"/>
        <end position="134"/>
    </location>
    <ligand>
        <name>NAD(+)</name>
        <dbReference type="ChEBI" id="CHEBI:57540"/>
    </ligand>
</feature>
<evidence type="ECO:0000313" key="15">
    <source>
        <dbReference type="EMBL" id="VEU21314.1"/>
    </source>
</evidence>
<dbReference type="Pfam" id="PF02866">
    <property type="entry name" value="Ldh_1_C"/>
    <property type="match status" value="1"/>
</dbReference>
<dbReference type="InterPro" id="IPR001236">
    <property type="entry name" value="Lactate/malate_DH_N"/>
</dbReference>
<feature type="binding site" evidence="9">
    <location>
        <position position="102"/>
    </location>
    <ligand>
        <name>substrate</name>
    </ligand>
</feature>
<dbReference type="InterPro" id="IPR001252">
    <property type="entry name" value="Malate_DH_AS"/>
</dbReference>
<keyword evidence="4 12" id="KW-0816">Tricarboxylic acid cycle</keyword>
<dbReference type="Pfam" id="PF00056">
    <property type="entry name" value="Ldh_1_N"/>
    <property type="match status" value="1"/>
</dbReference>
<dbReference type="NCBIfam" id="TIGR01772">
    <property type="entry name" value="MDH_euk_gproteo"/>
    <property type="match status" value="1"/>
</dbReference>
<dbReference type="STRING" id="13370.A0A448YK48"/>
<dbReference type="InParanoid" id="A0A448YK48"/>
<dbReference type="Proteomes" id="UP000290900">
    <property type="component" value="Unassembled WGS sequence"/>
</dbReference>
<evidence type="ECO:0000256" key="10">
    <source>
        <dbReference type="PIRSR" id="PIRSR000102-3"/>
    </source>
</evidence>
<evidence type="ECO:0000256" key="7">
    <source>
        <dbReference type="ARBA" id="ARBA00048313"/>
    </source>
</evidence>
<dbReference type="CDD" id="cd01337">
    <property type="entry name" value="MDH_glyoxysomal_mitochondrial"/>
    <property type="match status" value="1"/>
</dbReference>
<dbReference type="PANTHER" id="PTHR11540:SF16">
    <property type="entry name" value="MALATE DEHYDROGENASE, MITOCHONDRIAL"/>
    <property type="match status" value="1"/>
</dbReference>
<feature type="binding site" evidence="10">
    <location>
        <position position="244"/>
    </location>
    <ligand>
        <name>NAD(+)</name>
        <dbReference type="ChEBI" id="CHEBI:57540"/>
    </ligand>
</feature>
<feature type="binding site" evidence="10">
    <location>
        <position position="47"/>
    </location>
    <ligand>
        <name>NAD(+)</name>
        <dbReference type="ChEBI" id="CHEBI:57540"/>
    </ligand>
</feature>
<feature type="binding site" evidence="10">
    <location>
        <position position="109"/>
    </location>
    <ligand>
        <name>NAD(+)</name>
        <dbReference type="ChEBI" id="CHEBI:57540"/>
    </ligand>
</feature>
<feature type="active site" description="Proton acceptor" evidence="8">
    <location>
        <position position="191"/>
    </location>
</feature>
<feature type="domain" description="Lactate/malate dehydrogenase N-terminal" evidence="13">
    <location>
        <begin position="15"/>
        <end position="160"/>
    </location>
</feature>
<dbReference type="FunFam" id="3.90.110.10:FF:000009">
    <property type="entry name" value="Malate dehydrogenase"/>
    <property type="match status" value="1"/>
</dbReference>
<feature type="binding site" evidence="9">
    <location>
        <position position="96"/>
    </location>
    <ligand>
        <name>substrate</name>
    </ligand>
</feature>
<evidence type="ECO:0000259" key="13">
    <source>
        <dbReference type="Pfam" id="PF00056"/>
    </source>
</evidence>
<evidence type="ECO:0000256" key="11">
    <source>
        <dbReference type="RuleBase" id="RU003369"/>
    </source>
</evidence>
<dbReference type="InterPro" id="IPR036291">
    <property type="entry name" value="NAD(P)-bd_dom_sf"/>
</dbReference>
<dbReference type="Gene3D" id="3.40.50.720">
    <property type="entry name" value="NAD(P)-binding Rossmann-like Domain"/>
    <property type="match status" value="1"/>
</dbReference>
<dbReference type="InterPro" id="IPR015955">
    <property type="entry name" value="Lactate_DH/Glyco_Ohase_4_C"/>
</dbReference>
<proteinExistence type="inferred from homology"/>
<evidence type="ECO:0000256" key="9">
    <source>
        <dbReference type="PIRSR" id="PIRSR000102-2"/>
    </source>
</evidence>
<reference evidence="15 16" key="1">
    <citation type="submission" date="2018-12" db="EMBL/GenBank/DDBJ databases">
        <authorList>
            <person name="Tiukova I."/>
            <person name="Dainat J."/>
        </authorList>
    </citation>
    <scope>NUCLEOTIDE SEQUENCE [LARGE SCALE GENOMIC DNA]</scope>
</reference>
<sequence length="356" mass="38391">MTANNSTDQKLDKAVRVAVLGAAGGIGQPLSLTLKMNIHVKELSLYDVSPHVSGVAADLSHIDTPAKVSWHTPDNGGLPAALDGCDFVLVPAGVPRKPGMSRDDLFKINAGICAELASGIAQYCPTATVLVISNPVNSTVPVFAEVFKKNGTFNPRKLFGVTTLDSVRADTFIHEVMPDLNWGLIKVIGGHSGDTIVPLLSTVLGQDIKSLSHMQLHAINHRVQYGGDEIIQAKKGLGSSTLSMAYAAQKFFTTVLSSYLGLTDKNIACTFINTEFDNEALDGVNELKQIVRKLTGRPDLDLKYFAMPCVFGPNGIERVQYECLEHLDSTEVEMVKVCCETLPSNYSKGIDFVRGK</sequence>
<dbReference type="InterPro" id="IPR010097">
    <property type="entry name" value="Malate_DH_type1"/>
</dbReference>
<name>A0A448YK48_BRENA</name>
<dbReference type="OrthoDB" id="4069699at2759"/>
<dbReference type="InterPro" id="IPR022383">
    <property type="entry name" value="Lactate/malate_DH_C"/>
</dbReference>
<evidence type="ECO:0000256" key="12">
    <source>
        <dbReference type="RuleBase" id="RU003405"/>
    </source>
</evidence>
<evidence type="ECO:0000256" key="8">
    <source>
        <dbReference type="PIRSR" id="PIRSR000102-1"/>
    </source>
</evidence>
<dbReference type="GO" id="GO:0006099">
    <property type="term" value="P:tricarboxylic acid cycle"/>
    <property type="evidence" value="ECO:0007669"/>
    <property type="project" value="UniProtKB-KW"/>
</dbReference>
<evidence type="ECO:0000256" key="5">
    <source>
        <dbReference type="ARBA" id="ARBA00023002"/>
    </source>
</evidence>
<dbReference type="SUPFAM" id="SSF51735">
    <property type="entry name" value="NAD(P)-binding Rossmann-fold domains"/>
    <property type="match status" value="1"/>
</dbReference>
<evidence type="ECO:0000256" key="1">
    <source>
        <dbReference type="ARBA" id="ARBA00008824"/>
    </source>
</evidence>